<dbReference type="AlphaFoldDB" id="A0A9Q0EGX0"/>
<dbReference type="OrthoDB" id="10233646at2759"/>
<feature type="region of interest" description="Disordered" evidence="1">
    <location>
        <begin position="1"/>
        <end position="115"/>
    </location>
</feature>
<comment type="caution">
    <text evidence="2">The sequence shown here is derived from an EMBL/GenBank/DDBJ whole genome shotgun (WGS) entry which is preliminary data.</text>
</comment>
<dbReference type="Proteomes" id="UP001148018">
    <property type="component" value="Unassembled WGS sequence"/>
</dbReference>
<evidence type="ECO:0000256" key="1">
    <source>
        <dbReference type="SAM" id="MobiDB-lite"/>
    </source>
</evidence>
<accession>A0A9Q0EGX0</accession>
<protein>
    <submittedName>
        <fullName evidence="2">Uncharacterized protein</fullName>
    </submittedName>
</protein>
<sequence length="115" mass="12405">MAAVPLGGPPGPWHQAERAPGPWHQAERAPGPGPWHQAERAPGPWHQAERALDSIRAQPALRPRTRGLSLGNGPRGQRGQVLPSPLALQTPVPTHEPGSRPPLKVLHDKPLWCSN</sequence>
<keyword evidence="3" id="KW-1185">Reference proteome</keyword>
<gene>
    <name evidence="2" type="ORF">NHX12_026613</name>
</gene>
<dbReference type="EMBL" id="JANIIK010000042">
    <property type="protein sequence ID" value="KAJ3607099.1"/>
    <property type="molecule type" value="Genomic_DNA"/>
</dbReference>
<name>A0A9Q0EGX0_9TELE</name>
<organism evidence="2 3">
    <name type="scientific">Muraenolepis orangiensis</name>
    <name type="common">Patagonian moray cod</name>
    <dbReference type="NCBI Taxonomy" id="630683"/>
    <lineage>
        <taxon>Eukaryota</taxon>
        <taxon>Metazoa</taxon>
        <taxon>Chordata</taxon>
        <taxon>Craniata</taxon>
        <taxon>Vertebrata</taxon>
        <taxon>Euteleostomi</taxon>
        <taxon>Actinopterygii</taxon>
        <taxon>Neopterygii</taxon>
        <taxon>Teleostei</taxon>
        <taxon>Neoteleostei</taxon>
        <taxon>Acanthomorphata</taxon>
        <taxon>Zeiogadaria</taxon>
        <taxon>Gadariae</taxon>
        <taxon>Gadiformes</taxon>
        <taxon>Muraenolepidoidei</taxon>
        <taxon>Muraenolepididae</taxon>
        <taxon>Muraenolepis</taxon>
    </lineage>
</organism>
<feature type="compositionally biased region" description="Basic and acidic residues" evidence="1">
    <location>
        <begin position="105"/>
        <end position="115"/>
    </location>
</feature>
<evidence type="ECO:0000313" key="3">
    <source>
        <dbReference type="Proteomes" id="UP001148018"/>
    </source>
</evidence>
<reference evidence="2" key="1">
    <citation type="submission" date="2022-07" db="EMBL/GenBank/DDBJ databases">
        <title>Chromosome-level genome of Muraenolepis orangiensis.</title>
        <authorList>
            <person name="Kim J."/>
        </authorList>
    </citation>
    <scope>NUCLEOTIDE SEQUENCE</scope>
    <source>
        <strain evidence="2">KU_S4_2022</strain>
        <tissue evidence="2">Muscle</tissue>
    </source>
</reference>
<proteinExistence type="predicted"/>
<evidence type="ECO:0000313" key="2">
    <source>
        <dbReference type="EMBL" id="KAJ3607099.1"/>
    </source>
</evidence>